<dbReference type="InterPro" id="IPR058581">
    <property type="entry name" value="TM_HPP"/>
</dbReference>
<feature type="transmembrane region" description="Helical" evidence="1">
    <location>
        <begin position="486"/>
        <end position="510"/>
    </location>
</feature>
<dbReference type="InterPro" id="IPR007065">
    <property type="entry name" value="HPP"/>
</dbReference>
<gene>
    <name evidence="3" type="ORF">CYCCA115_LOCUS21148</name>
</gene>
<reference evidence="3" key="1">
    <citation type="submission" date="2023-08" db="EMBL/GenBank/DDBJ databases">
        <authorList>
            <person name="Audoor S."/>
            <person name="Bilcke G."/>
        </authorList>
    </citation>
    <scope>NUCLEOTIDE SEQUENCE</scope>
</reference>
<accession>A0AAD2G8H6</accession>
<comment type="caution">
    <text evidence="3">The sequence shown here is derived from an EMBL/GenBank/DDBJ whole genome shotgun (WGS) entry which is preliminary data.</text>
</comment>
<keyword evidence="1" id="KW-0472">Membrane</keyword>
<feature type="transmembrane region" description="Helical" evidence="1">
    <location>
        <begin position="428"/>
        <end position="445"/>
    </location>
</feature>
<dbReference type="Pfam" id="PF04982">
    <property type="entry name" value="TM_HPP"/>
    <property type="match status" value="1"/>
</dbReference>
<dbReference type="EMBL" id="CAKOGP040002203">
    <property type="protein sequence ID" value="CAJ1965509.1"/>
    <property type="molecule type" value="Genomic_DNA"/>
</dbReference>
<feature type="transmembrane region" description="Helical" evidence="1">
    <location>
        <begin position="457"/>
        <end position="474"/>
    </location>
</feature>
<keyword evidence="4" id="KW-1185">Reference proteome</keyword>
<organism evidence="3 4">
    <name type="scientific">Cylindrotheca closterium</name>
    <dbReference type="NCBI Taxonomy" id="2856"/>
    <lineage>
        <taxon>Eukaryota</taxon>
        <taxon>Sar</taxon>
        <taxon>Stramenopiles</taxon>
        <taxon>Ochrophyta</taxon>
        <taxon>Bacillariophyta</taxon>
        <taxon>Bacillariophyceae</taxon>
        <taxon>Bacillariophycidae</taxon>
        <taxon>Bacillariales</taxon>
        <taxon>Bacillariaceae</taxon>
        <taxon>Cylindrotheca</taxon>
    </lineage>
</organism>
<dbReference type="AlphaFoldDB" id="A0AAD2G8H6"/>
<feature type="domain" description="HPP transmembrane region" evidence="2">
    <location>
        <begin position="394"/>
        <end position="547"/>
    </location>
</feature>
<dbReference type="Proteomes" id="UP001295423">
    <property type="component" value="Unassembled WGS sequence"/>
</dbReference>
<evidence type="ECO:0000313" key="4">
    <source>
        <dbReference type="Proteomes" id="UP001295423"/>
    </source>
</evidence>
<evidence type="ECO:0000313" key="3">
    <source>
        <dbReference type="EMBL" id="CAJ1965509.1"/>
    </source>
</evidence>
<protein>
    <recommendedName>
        <fullName evidence="2">HPP transmembrane region domain-containing protein</fullName>
    </recommendedName>
</protein>
<proteinExistence type="predicted"/>
<dbReference type="PANTHER" id="PTHR33741:SF5">
    <property type="entry name" value="TRANSMEMBRANE PROTEIN DDB_G0269096-RELATED"/>
    <property type="match status" value="1"/>
</dbReference>
<sequence length="574" mass="63111">MHSYHSIISNNSDFVLDFDNDEEKDTPVLLSLVESDDETAELSSGEEAAAEEVCDMEFLHRLIADAGRWAFGIIFAELWVLDDTGTQLFRPDCGWWMDHYACATHAFSKLVDSSLPDYIPAEPCMPGIGLPGYLWAQATNKAGNTRQSVMSGRQSLFRKSSVGIRTSLLGAGGGGKMSSAATRSSMYGTISNLHSSNGQHQQNHEQCCGHQPHSKMSWCELKPLVNDPNQPYDERTQYLVNKAGLGLAAGVTFDVGGTRGIMIYMARDTVSLKDLADSTNEEYLQRATSVIGSAYSLRRARIAVVKKRRKDINKCWRRVRIKLLAIRCMGLSLAKVVEREEQKAALQKGKPQSMKDVMKELDGTVDKVAGYFKAKIKQETKKFMGANVKAPPPMGWSASAFTFMGCFLTFGMLTNFSNVMVKSFGPEYFIALPPFGALMGLHYGLTSAPASQPRNAIVGQVLGLTIAHLIGTHLKAELWMRQSLAIACAVGIMVKCSAIHPPAGAAAVAFSTGNFTWVQVGMMLVGNVLAILSSTLINNWNDQRQFPTFWGFRPINDYFSALFSAKKESMDKEK</sequence>
<keyword evidence="1" id="KW-0812">Transmembrane</keyword>
<feature type="transmembrane region" description="Helical" evidence="1">
    <location>
        <begin position="516"/>
        <end position="537"/>
    </location>
</feature>
<evidence type="ECO:0000259" key="2">
    <source>
        <dbReference type="Pfam" id="PF04982"/>
    </source>
</evidence>
<name>A0AAD2G8H6_9STRA</name>
<evidence type="ECO:0000256" key="1">
    <source>
        <dbReference type="SAM" id="Phobius"/>
    </source>
</evidence>
<dbReference type="PANTHER" id="PTHR33741">
    <property type="entry name" value="TRANSMEMBRANE PROTEIN DDB_G0269096-RELATED"/>
    <property type="match status" value="1"/>
</dbReference>
<keyword evidence="1" id="KW-1133">Transmembrane helix</keyword>
<feature type="transmembrane region" description="Helical" evidence="1">
    <location>
        <begin position="394"/>
        <end position="416"/>
    </location>
</feature>